<dbReference type="Pfam" id="PF02746">
    <property type="entry name" value="MR_MLE_N"/>
    <property type="match status" value="1"/>
</dbReference>
<dbReference type="AlphaFoldDB" id="A0A4R5KU96"/>
<evidence type="ECO:0000256" key="3">
    <source>
        <dbReference type="ARBA" id="ARBA00022842"/>
    </source>
</evidence>
<name>A0A4R5KU96_9BACL</name>
<dbReference type="SFLD" id="SFLDS00001">
    <property type="entry name" value="Enolase"/>
    <property type="match status" value="1"/>
</dbReference>
<dbReference type="CDD" id="cd03316">
    <property type="entry name" value="MR_like"/>
    <property type="match status" value="1"/>
</dbReference>
<dbReference type="RefSeq" id="WP_133226026.1">
    <property type="nucleotide sequence ID" value="NZ_SMRT01000002.1"/>
</dbReference>
<sequence>MIITNLTSYLLPWGSLFIKLDTDEGISGWGECSPMGGHVLQAMAVHSLKPLVIGNDPFDVEVLWEKMFLRPYKLGPSGSLLETISGIDIAIWDIIGKVTNKPIYQLIGGRFRDRVQIYFSYGWDRKATVDEVAKIMAANVEKGFDTVKLRMNYGPLKGEYKNDPGLSMIKAIRKAVGDDVRIAFDPNNGYTAHKAIQVGRYLEENVGLAWLEEPTPQHDYIAMAQVADALDTPVSAGEHEYTLWQFRDLILQGKPDIVQPDIVKCGGITEAKKIAALCEAWSKPIVVHNTQPTIGTAASLHFCASVSNAMYHQEFTGHREELSALFNNQLEYKDGYLFLPEGPGLGLEVVENKVREAAISIM</sequence>
<dbReference type="EMBL" id="SMRT01000002">
    <property type="protein sequence ID" value="TDF99489.1"/>
    <property type="molecule type" value="Genomic_DNA"/>
</dbReference>
<dbReference type="InterPro" id="IPR029065">
    <property type="entry name" value="Enolase_C-like"/>
</dbReference>
<dbReference type="SUPFAM" id="SSF54826">
    <property type="entry name" value="Enolase N-terminal domain-like"/>
    <property type="match status" value="1"/>
</dbReference>
<dbReference type="Pfam" id="PF13378">
    <property type="entry name" value="MR_MLE_C"/>
    <property type="match status" value="1"/>
</dbReference>
<dbReference type="GO" id="GO:0000287">
    <property type="term" value="F:magnesium ion binding"/>
    <property type="evidence" value="ECO:0007669"/>
    <property type="project" value="TreeGrafter"/>
</dbReference>
<evidence type="ECO:0000256" key="1">
    <source>
        <dbReference type="ARBA" id="ARBA00001946"/>
    </source>
</evidence>
<dbReference type="InterPro" id="IPR046945">
    <property type="entry name" value="RHMD-like"/>
</dbReference>
<dbReference type="InterPro" id="IPR013341">
    <property type="entry name" value="Mandelate_racemase_N_dom"/>
</dbReference>
<dbReference type="OrthoDB" id="9774531at2"/>
<dbReference type="InterPro" id="IPR036849">
    <property type="entry name" value="Enolase-like_C_sf"/>
</dbReference>
<feature type="domain" description="Mandelate racemase/muconate lactonizing enzyme C-terminal" evidence="4">
    <location>
        <begin position="129"/>
        <end position="233"/>
    </location>
</feature>
<dbReference type="Proteomes" id="UP000295636">
    <property type="component" value="Unassembled WGS sequence"/>
</dbReference>
<comment type="caution">
    <text evidence="5">The sequence shown here is derived from an EMBL/GenBank/DDBJ whole genome shotgun (WGS) entry which is preliminary data.</text>
</comment>
<organism evidence="5 6">
    <name type="scientific">Paenibacillus piri</name>
    <dbReference type="NCBI Taxonomy" id="2547395"/>
    <lineage>
        <taxon>Bacteria</taxon>
        <taxon>Bacillati</taxon>
        <taxon>Bacillota</taxon>
        <taxon>Bacilli</taxon>
        <taxon>Bacillales</taxon>
        <taxon>Paenibacillaceae</taxon>
        <taxon>Paenibacillus</taxon>
    </lineage>
</organism>
<keyword evidence="3" id="KW-0460">Magnesium</keyword>
<evidence type="ECO:0000256" key="2">
    <source>
        <dbReference type="ARBA" id="ARBA00022723"/>
    </source>
</evidence>
<keyword evidence="2" id="KW-0479">Metal-binding</keyword>
<comment type="cofactor">
    <cofactor evidence="1">
        <name>Mg(2+)</name>
        <dbReference type="ChEBI" id="CHEBI:18420"/>
    </cofactor>
</comment>
<keyword evidence="6" id="KW-1185">Reference proteome</keyword>
<dbReference type="Gene3D" id="3.30.390.10">
    <property type="entry name" value="Enolase-like, N-terminal domain"/>
    <property type="match status" value="1"/>
</dbReference>
<dbReference type="SFLD" id="SFLDG00179">
    <property type="entry name" value="mandelate_racemase"/>
    <property type="match status" value="1"/>
</dbReference>
<gene>
    <name evidence="5" type="ORF">E1757_06465</name>
</gene>
<dbReference type="SUPFAM" id="SSF51604">
    <property type="entry name" value="Enolase C-terminal domain-like"/>
    <property type="match status" value="1"/>
</dbReference>
<dbReference type="GO" id="GO:0016836">
    <property type="term" value="F:hydro-lyase activity"/>
    <property type="evidence" value="ECO:0007669"/>
    <property type="project" value="TreeGrafter"/>
</dbReference>
<proteinExistence type="predicted"/>
<dbReference type="PANTHER" id="PTHR13794:SF58">
    <property type="entry name" value="MITOCHONDRIAL ENOLASE SUPERFAMILY MEMBER 1"/>
    <property type="match status" value="1"/>
</dbReference>
<dbReference type="PANTHER" id="PTHR13794">
    <property type="entry name" value="ENOLASE SUPERFAMILY, MANDELATE RACEMASE"/>
    <property type="match status" value="1"/>
</dbReference>
<dbReference type="GO" id="GO:0016052">
    <property type="term" value="P:carbohydrate catabolic process"/>
    <property type="evidence" value="ECO:0007669"/>
    <property type="project" value="TreeGrafter"/>
</dbReference>
<dbReference type="InterPro" id="IPR029017">
    <property type="entry name" value="Enolase-like_N"/>
</dbReference>
<dbReference type="Gene3D" id="3.20.20.120">
    <property type="entry name" value="Enolase-like C-terminal domain"/>
    <property type="match status" value="1"/>
</dbReference>
<dbReference type="SMART" id="SM00922">
    <property type="entry name" value="MR_MLE"/>
    <property type="match status" value="1"/>
</dbReference>
<protein>
    <submittedName>
        <fullName evidence="5">Mandelate racemase/muconate lactonizing enzyme family protein</fullName>
    </submittedName>
</protein>
<evidence type="ECO:0000259" key="4">
    <source>
        <dbReference type="SMART" id="SM00922"/>
    </source>
</evidence>
<reference evidence="5 6" key="1">
    <citation type="submission" date="2019-03" db="EMBL/GenBank/DDBJ databases">
        <title>This is whole genome sequence of Paenibacillus sp MS74 strain.</title>
        <authorList>
            <person name="Trinh H.N."/>
        </authorList>
    </citation>
    <scope>NUCLEOTIDE SEQUENCE [LARGE SCALE GENOMIC DNA]</scope>
    <source>
        <strain evidence="5 6">MS74</strain>
    </source>
</reference>
<dbReference type="InterPro" id="IPR013342">
    <property type="entry name" value="Mandelate_racemase_C"/>
</dbReference>
<evidence type="ECO:0000313" key="6">
    <source>
        <dbReference type="Proteomes" id="UP000295636"/>
    </source>
</evidence>
<accession>A0A4R5KU96</accession>
<evidence type="ECO:0000313" key="5">
    <source>
        <dbReference type="EMBL" id="TDF99489.1"/>
    </source>
</evidence>